<dbReference type="SUPFAM" id="SSF53067">
    <property type="entry name" value="Actin-like ATPase domain"/>
    <property type="match status" value="1"/>
</dbReference>
<keyword evidence="1" id="KW-0067">ATP-binding</keyword>
<comment type="similarity">
    <text evidence="1">Belongs to the anhydro-N-acetylmuramic acid kinase family.</text>
</comment>
<dbReference type="NCBIfam" id="NF007139">
    <property type="entry name" value="PRK09585.1-3"/>
    <property type="match status" value="1"/>
</dbReference>
<dbReference type="Proteomes" id="UP000587991">
    <property type="component" value="Unassembled WGS sequence"/>
</dbReference>
<dbReference type="AlphaFoldDB" id="A0A847S7I3"/>
<dbReference type="GO" id="GO:0006040">
    <property type="term" value="P:amino sugar metabolic process"/>
    <property type="evidence" value="ECO:0007669"/>
    <property type="project" value="InterPro"/>
</dbReference>
<dbReference type="EMBL" id="JABAIM010000002">
    <property type="protein sequence ID" value="NLR75904.1"/>
    <property type="molecule type" value="Genomic_DNA"/>
</dbReference>
<dbReference type="GO" id="GO:0016301">
    <property type="term" value="F:kinase activity"/>
    <property type="evidence" value="ECO:0007669"/>
    <property type="project" value="UniProtKB-KW"/>
</dbReference>
<dbReference type="RefSeq" id="WP_168877532.1">
    <property type="nucleotide sequence ID" value="NZ_JABAIM010000002.1"/>
</dbReference>
<keyword evidence="1" id="KW-0119">Carbohydrate metabolism</keyword>
<comment type="catalytic activity">
    <reaction evidence="1">
        <text>1,6-anhydro-N-acetyl-beta-muramate + ATP + H2O = N-acetyl-D-muramate 6-phosphate + ADP + H(+)</text>
        <dbReference type="Rhea" id="RHEA:24952"/>
        <dbReference type="ChEBI" id="CHEBI:15377"/>
        <dbReference type="ChEBI" id="CHEBI:15378"/>
        <dbReference type="ChEBI" id="CHEBI:30616"/>
        <dbReference type="ChEBI" id="CHEBI:58690"/>
        <dbReference type="ChEBI" id="CHEBI:58722"/>
        <dbReference type="ChEBI" id="CHEBI:456216"/>
        <dbReference type="EC" id="2.7.1.170"/>
    </reaction>
</comment>
<dbReference type="InterPro" id="IPR005338">
    <property type="entry name" value="Anhydro_N_Ac-Mur_kinase"/>
</dbReference>
<organism evidence="2 3">
    <name type="scientific">Leeia aquatica</name>
    <dbReference type="NCBI Taxonomy" id="2725557"/>
    <lineage>
        <taxon>Bacteria</taxon>
        <taxon>Pseudomonadati</taxon>
        <taxon>Pseudomonadota</taxon>
        <taxon>Betaproteobacteria</taxon>
        <taxon>Neisseriales</taxon>
        <taxon>Leeiaceae</taxon>
        <taxon>Leeia</taxon>
    </lineage>
</organism>
<evidence type="ECO:0000313" key="2">
    <source>
        <dbReference type="EMBL" id="NLR75904.1"/>
    </source>
</evidence>
<gene>
    <name evidence="1" type="primary">anmK</name>
    <name evidence="2" type="ORF">HF682_12120</name>
</gene>
<dbReference type="UniPathway" id="UPA00343"/>
<proteinExistence type="inferred from homology"/>
<comment type="function">
    <text evidence="1">Catalyzes the specific phosphorylation of 1,6-anhydro-N-acetylmuramic acid (anhMurNAc) with the simultaneous cleavage of the 1,6-anhydro ring, generating MurNAc-6-P. Is required for the utilization of anhMurNAc either imported from the medium or derived from its own cell wall murein, and thus plays a role in cell wall recycling.</text>
</comment>
<dbReference type="HAMAP" id="MF_01270">
    <property type="entry name" value="AnhMurNAc_kinase"/>
    <property type="match status" value="1"/>
</dbReference>
<dbReference type="PANTHER" id="PTHR30605:SF0">
    <property type="entry name" value="ANHYDRO-N-ACETYLMURAMIC ACID KINASE"/>
    <property type="match status" value="1"/>
</dbReference>
<dbReference type="GO" id="GO:0009254">
    <property type="term" value="P:peptidoglycan turnover"/>
    <property type="evidence" value="ECO:0007669"/>
    <property type="project" value="UniProtKB-UniRule"/>
</dbReference>
<dbReference type="Gene3D" id="3.30.420.40">
    <property type="match status" value="2"/>
</dbReference>
<dbReference type="GO" id="GO:0005524">
    <property type="term" value="F:ATP binding"/>
    <property type="evidence" value="ECO:0007669"/>
    <property type="project" value="UniProtKB-UniRule"/>
</dbReference>
<comment type="caution">
    <text evidence="2">The sequence shown here is derived from an EMBL/GenBank/DDBJ whole genome shotgun (WGS) entry which is preliminary data.</text>
</comment>
<dbReference type="GO" id="GO:0016773">
    <property type="term" value="F:phosphotransferase activity, alcohol group as acceptor"/>
    <property type="evidence" value="ECO:0007669"/>
    <property type="project" value="UniProtKB-UniRule"/>
</dbReference>
<protein>
    <recommendedName>
        <fullName evidence="1">Anhydro-N-acetylmuramic acid kinase</fullName>
        <ecNumber evidence="1">2.7.1.170</ecNumber>
    </recommendedName>
    <alternativeName>
        <fullName evidence="1">AnhMurNAc kinase</fullName>
    </alternativeName>
</protein>
<evidence type="ECO:0000256" key="1">
    <source>
        <dbReference type="HAMAP-Rule" id="MF_01270"/>
    </source>
</evidence>
<accession>A0A847S7I3</accession>
<reference evidence="2 3" key="1">
    <citation type="submission" date="2020-04" db="EMBL/GenBank/DDBJ databases">
        <title>Draft genome of Leeia sp. IMCC25680.</title>
        <authorList>
            <person name="Song J."/>
            <person name="Cho J.-C."/>
        </authorList>
    </citation>
    <scope>NUCLEOTIDE SEQUENCE [LARGE SCALE GENOMIC DNA]</scope>
    <source>
        <strain evidence="2 3">IMCC25680</strain>
    </source>
</reference>
<feature type="binding site" evidence="1">
    <location>
        <begin position="15"/>
        <end position="22"/>
    </location>
    <ligand>
        <name>ATP</name>
        <dbReference type="ChEBI" id="CHEBI:30616"/>
    </ligand>
</feature>
<dbReference type="Pfam" id="PF03702">
    <property type="entry name" value="AnmK"/>
    <property type="match status" value="1"/>
</dbReference>
<keyword evidence="3" id="KW-1185">Reference proteome</keyword>
<dbReference type="GO" id="GO:0097175">
    <property type="term" value="P:1,6-anhydro-N-acetyl-beta-muramic acid catabolic process"/>
    <property type="evidence" value="ECO:0007669"/>
    <property type="project" value="UniProtKB-UniRule"/>
</dbReference>
<keyword evidence="1 2" id="KW-0418">Kinase</keyword>
<dbReference type="PANTHER" id="PTHR30605">
    <property type="entry name" value="ANHYDRO-N-ACETYLMURAMIC ACID KINASE"/>
    <property type="match status" value="1"/>
</dbReference>
<dbReference type="UniPathway" id="UPA00544"/>
<evidence type="ECO:0000313" key="3">
    <source>
        <dbReference type="Proteomes" id="UP000587991"/>
    </source>
</evidence>
<sequence length="363" mass="38672">MSDTDAPLLIGLMSGTSLDGVDAVLARFEPQPAMLASAFVPMPEDLKQALLVLNQAQPDELHACQLAANQLAQLYAQAVRQVLHQAGLPVSQVRAIANHGQTIRHRPDRGYTVQIGNHALLAELTGLPVIGDFRSRDVAAGGQGAPLVPAFHKGLFQPGDGVVNIGGISNLSWLAHDGSVLGFDCGPGNVLLDHWCQRHLGQPFDAGGAWAAQGQVQPALLQAMLSSPIFQLAPPKSTGRDDFNPDWLSRWPLADHAPVDVQATLCALTAQAIVQDVQRHCPNIKRVLVCGGGARNACLMAALQRGMGAVPVMRTDQVGVPGDWLEAFAFAWLGWRYLQDLPGNLPSVTGARGERILGCYYPA</sequence>
<name>A0A847S7I3_9NEIS</name>
<dbReference type="EC" id="2.7.1.170" evidence="1"/>
<keyword evidence="1" id="KW-0547">Nucleotide-binding</keyword>
<comment type="pathway">
    <text evidence="1">Amino-sugar metabolism; 1,6-anhydro-N-acetylmuramate degradation.</text>
</comment>
<dbReference type="CDD" id="cd24050">
    <property type="entry name" value="ASKHA_NBD_ANMK"/>
    <property type="match status" value="1"/>
</dbReference>
<dbReference type="InterPro" id="IPR043129">
    <property type="entry name" value="ATPase_NBD"/>
</dbReference>
<comment type="pathway">
    <text evidence="1">Cell wall biogenesis; peptidoglycan recycling.</text>
</comment>
<keyword evidence="1 2" id="KW-0808">Transferase</keyword>